<sequence length="91" mass="10596">MISIQNNLEYNKLRWETLSGNVTGIWENNKFFLGSSSYPIMKYHYITANFVNFEKHISENMPKISYHLSGYGVNFNEALVSFIGESAERYT</sequence>
<evidence type="ECO:0000313" key="2">
    <source>
        <dbReference type="Proteomes" id="UP000489121"/>
    </source>
</evidence>
<feature type="non-terminal residue" evidence="1">
    <location>
        <position position="91"/>
    </location>
</feature>
<evidence type="ECO:0000313" key="1">
    <source>
        <dbReference type="EMBL" id="ECY9784603.1"/>
    </source>
</evidence>
<organism evidence="1 2">
    <name type="scientific">Listeria monocytogenes</name>
    <dbReference type="NCBI Taxonomy" id="1639"/>
    <lineage>
        <taxon>Bacteria</taxon>
        <taxon>Bacillati</taxon>
        <taxon>Bacillota</taxon>
        <taxon>Bacilli</taxon>
        <taxon>Bacillales</taxon>
        <taxon>Listeriaceae</taxon>
        <taxon>Listeria</taxon>
    </lineage>
</organism>
<dbReference type="AlphaFoldDB" id="A0AAD2RCQ4"/>
<accession>A0AAD2RCQ4</accession>
<dbReference type="Proteomes" id="UP000489121">
    <property type="component" value="Unassembled WGS sequence"/>
</dbReference>
<protein>
    <submittedName>
        <fullName evidence="1">Streptolysin associated protein SagD</fullName>
    </submittedName>
</protein>
<comment type="caution">
    <text evidence="1">The sequence shown here is derived from an EMBL/GenBank/DDBJ whole genome shotgun (WGS) entry which is preliminary data.</text>
</comment>
<name>A0AAD2RCQ4_LISMN</name>
<dbReference type="EMBL" id="AALGDA010000178">
    <property type="protein sequence ID" value="ECY9784603.1"/>
    <property type="molecule type" value="Genomic_DNA"/>
</dbReference>
<gene>
    <name evidence="1" type="ORF">F6515_16675</name>
</gene>
<reference evidence="1 2" key="1">
    <citation type="submission" date="2019-09" db="EMBL/GenBank/DDBJ databases">
        <authorList>
            <consortium name="PulseNet: The National Subtyping Network for Foodborne Disease Surveillance"/>
            <person name="Tarr C.L."/>
            <person name="Trees E."/>
            <person name="Katz L.S."/>
            <person name="Carleton-Romer H.A."/>
            <person name="Stroika S."/>
            <person name="Kucerova Z."/>
            <person name="Roache K.F."/>
            <person name="Sabol A.L."/>
            <person name="Besser J."/>
            <person name="Gerner-Smidt P."/>
        </authorList>
    </citation>
    <scope>NUCLEOTIDE SEQUENCE [LARGE SCALE GENOMIC DNA]</scope>
    <source>
        <strain evidence="1 2">PNUSAL005692</strain>
    </source>
</reference>
<proteinExistence type="predicted"/>